<feature type="compositionally biased region" description="Polar residues" evidence="1">
    <location>
        <begin position="1"/>
        <end position="10"/>
    </location>
</feature>
<organism evidence="2 3">
    <name type="scientific">Janthinobacterium agaricidamnosum NBRC 102515 = DSM 9628</name>
    <dbReference type="NCBI Taxonomy" id="1349767"/>
    <lineage>
        <taxon>Bacteria</taxon>
        <taxon>Pseudomonadati</taxon>
        <taxon>Pseudomonadota</taxon>
        <taxon>Betaproteobacteria</taxon>
        <taxon>Burkholderiales</taxon>
        <taxon>Oxalobacteraceae</taxon>
        <taxon>Janthinobacterium</taxon>
    </lineage>
</organism>
<dbReference type="STRING" id="1349767.GJA_2936"/>
<evidence type="ECO:0000256" key="1">
    <source>
        <dbReference type="SAM" id="MobiDB-lite"/>
    </source>
</evidence>
<sequence>MDMPMAQQQGEGHCHDMAGAATGHHQPAQEESAPHDHDCNNHLACGAGACGPPFGAAVILPAAGATAPALAVAQLFSDHIPSGLERPPRPASL</sequence>
<feature type="region of interest" description="Disordered" evidence="1">
    <location>
        <begin position="1"/>
        <end position="36"/>
    </location>
</feature>
<keyword evidence="3" id="KW-1185">Reference proteome</keyword>
<reference evidence="2 3" key="1">
    <citation type="journal article" date="2015" name="Genome Announc.">
        <title>Genome Sequence of Mushroom Soft-Rot Pathogen Janthinobacterium agaricidamnosum.</title>
        <authorList>
            <person name="Graupner K."/>
            <person name="Lackner G."/>
            <person name="Hertweck C."/>
        </authorList>
    </citation>
    <scope>NUCLEOTIDE SEQUENCE [LARGE SCALE GENOMIC DNA]</scope>
    <source>
        <strain evidence="3">NBRC 102515 / DSM 9628</strain>
    </source>
</reference>
<evidence type="ECO:0000313" key="2">
    <source>
        <dbReference type="EMBL" id="CDG83562.1"/>
    </source>
</evidence>
<dbReference type="PATRIC" id="fig|1349767.4.peg.4647"/>
<dbReference type="KEGG" id="jag:GJA_2936"/>
<dbReference type="EMBL" id="HG322949">
    <property type="protein sequence ID" value="CDG83562.1"/>
    <property type="molecule type" value="Genomic_DNA"/>
</dbReference>
<dbReference type="AlphaFoldDB" id="W0V8H4"/>
<proteinExistence type="predicted"/>
<accession>W0V8H4</accession>
<dbReference type="Proteomes" id="UP000027604">
    <property type="component" value="Chromosome I"/>
</dbReference>
<evidence type="ECO:0000313" key="3">
    <source>
        <dbReference type="Proteomes" id="UP000027604"/>
    </source>
</evidence>
<gene>
    <name evidence="2" type="ORF">GJA_2936</name>
</gene>
<dbReference type="HOGENOM" id="CLU_2395758_0_0_4"/>
<name>W0V8H4_9BURK</name>
<protein>
    <submittedName>
        <fullName evidence="2">Uncharacterized protein</fullName>
    </submittedName>
</protein>